<dbReference type="RefSeq" id="WP_090932910.1">
    <property type="nucleotide sequence ID" value="NZ_FOTS01000004.1"/>
</dbReference>
<dbReference type="InterPro" id="IPR013328">
    <property type="entry name" value="6PGD_dom2"/>
</dbReference>
<dbReference type="NCBIfam" id="TIGR00745">
    <property type="entry name" value="apbA_panE"/>
    <property type="match status" value="1"/>
</dbReference>
<comment type="pathway">
    <text evidence="4">Cofactor biosynthesis; (R)-pantothenate biosynthesis; (R)-pantoate from 3-methyl-2-oxobutanoate: step 2/2.</text>
</comment>
<comment type="function">
    <text evidence="4">Catalyzes the NADPH-dependent reduction of ketopantoate into pantoic acid.</text>
</comment>
<evidence type="ECO:0000256" key="1">
    <source>
        <dbReference type="ARBA" id="ARBA00007870"/>
    </source>
</evidence>
<keyword evidence="2 4" id="KW-0521">NADP</keyword>
<feature type="domain" description="Ketopantoate reductase N-terminal" evidence="5">
    <location>
        <begin position="4"/>
        <end position="150"/>
    </location>
</feature>
<comment type="similarity">
    <text evidence="1 4">Belongs to the ketopantoate reductase family.</text>
</comment>
<organism evidence="7 8">
    <name type="scientific">Pelosinus propionicus DSM 13327</name>
    <dbReference type="NCBI Taxonomy" id="1123291"/>
    <lineage>
        <taxon>Bacteria</taxon>
        <taxon>Bacillati</taxon>
        <taxon>Bacillota</taxon>
        <taxon>Negativicutes</taxon>
        <taxon>Selenomonadales</taxon>
        <taxon>Sporomusaceae</taxon>
        <taxon>Pelosinus</taxon>
    </lineage>
</organism>
<dbReference type="PANTHER" id="PTHR21708:SF26">
    <property type="entry name" value="2-DEHYDROPANTOATE 2-REDUCTASE"/>
    <property type="match status" value="1"/>
</dbReference>
<reference evidence="8" key="1">
    <citation type="submission" date="2016-10" db="EMBL/GenBank/DDBJ databases">
        <authorList>
            <person name="Varghese N."/>
            <person name="Submissions S."/>
        </authorList>
    </citation>
    <scope>NUCLEOTIDE SEQUENCE [LARGE SCALE GENOMIC DNA]</scope>
    <source>
        <strain evidence="8">DSM 13327</strain>
    </source>
</reference>
<dbReference type="STRING" id="1123291.SAMN04490355_1004121"/>
<evidence type="ECO:0000256" key="2">
    <source>
        <dbReference type="ARBA" id="ARBA00022857"/>
    </source>
</evidence>
<evidence type="ECO:0000259" key="6">
    <source>
        <dbReference type="Pfam" id="PF08546"/>
    </source>
</evidence>
<dbReference type="GO" id="GO:0005737">
    <property type="term" value="C:cytoplasm"/>
    <property type="evidence" value="ECO:0007669"/>
    <property type="project" value="TreeGrafter"/>
</dbReference>
<dbReference type="SUPFAM" id="SSF51735">
    <property type="entry name" value="NAD(P)-binding Rossmann-fold domains"/>
    <property type="match status" value="1"/>
</dbReference>
<gene>
    <name evidence="7" type="ORF">SAMN04490355_1004121</name>
</gene>
<dbReference type="Proteomes" id="UP000199520">
    <property type="component" value="Unassembled WGS sequence"/>
</dbReference>
<dbReference type="InterPro" id="IPR036291">
    <property type="entry name" value="NAD(P)-bd_dom_sf"/>
</dbReference>
<keyword evidence="3 4" id="KW-0560">Oxidoreductase</keyword>
<evidence type="ECO:0000313" key="8">
    <source>
        <dbReference type="Proteomes" id="UP000199520"/>
    </source>
</evidence>
<comment type="catalytic activity">
    <reaction evidence="4">
        <text>(R)-pantoate + NADP(+) = 2-dehydropantoate + NADPH + H(+)</text>
        <dbReference type="Rhea" id="RHEA:16233"/>
        <dbReference type="ChEBI" id="CHEBI:11561"/>
        <dbReference type="ChEBI" id="CHEBI:15378"/>
        <dbReference type="ChEBI" id="CHEBI:15980"/>
        <dbReference type="ChEBI" id="CHEBI:57783"/>
        <dbReference type="ChEBI" id="CHEBI:58349"/>
        <dbReference type="EC" id="1.1.1.169"/>
    </reaction>
</comment>
<dbReference type="Pfam" id="PF08546">
    <property type="entry name" value="ApbA_C"/>
    <property type="match status" value="1"/>
</dbReference>
<dbReference type="Gene3D" id="1.10.1040.10">
    <property type="entry name" value="N-(1-d-carboxylethyl)-l-norvaline Dehydrogenase, domain 2"/>
    <property type="match status" value="1"/>
</dbReference>
<protein>
    <recommendedName>
        <fullName evidence="4">2-dehydropantoate 2-reductase</fullName>
        <ecNumber evidence="4">1.1.1.169</ecNumber>
    </recommendedName>
    <alternativeName>
        <fullName evidence="4">Ketopantoate reductase</fullName>
    </alternativeName>
</protein>
<evidence type="ECO:0000256" key="4">
    <source>
        <dbReference type="RuleBase" id="RU362068"/>
    </source>
</evidence>
<dbReference type="EMBL" id="FOTS01000004">
    <property type="protein sequence ID" value="SFL43562.1"/>
    <property type="molecule type" value="Genomic_DNA"/>
</dbReference>
<dbReference type="AlphaFoldDB" id="A0A1I4HN24"/>
<dbReference type="InterPro" id="IPR051402">
    <property type="entry name" value="KPR-Related"/>
</dbReference>
<feature type="domain" description="Ketopantoate reductase C-terminal" evidence="6">
    <location>
        <begin position="182"/>
        <end position="303"/>
    </location>
</feature>
<dbReference type="OrthoDB" id="9772736at2"/>
<dbReference type="UniPathway" id="UPA00028">
    <property type="reaction ID" value="UER00004"/>
</dbReference>
<keyword evidence="8" id="KW-1185">Reference proteome</keyword>
<evidence type="ECO:0000259" key="5">
    <source>
        <dbReference type="Pfam" id="PF02558"/>
    </source>
</evidence>
<dbReference type="InterPro" id="IPR013752">
    <property type="entry name" value="KPA_reductase"/>
</dbReference>
<evidence type="ECO:0000313" key="7">
    <source>
        <dbReference type="EMBL" id="SFL43562.1"/>
    </source>
</evidence>
<dbReference type="GO" id="GO:0008677">
    <property type="term" value="F:2-dehydropantoate 2-reductase activity"/>
    <property type="evidence" value="ECO:0007669"/>
    <property type="project" value="UniProtKB-EC"/>
</dbReference>
<sequence length="307" mass="32880">MKLAVIGIGGIGGYIGGLLARAGENISYLARGATLEKIRTKGLQVHSDLHGSFVVQPRMITQDGSEIGNVDAVFVCVKGYSIETAYQSIMPMVGDNTLVIPLLNGVSSSRKLKSLLGKGIVLDGCIYVTSEAIAPGVIEQKDKYNKIIVGSENLDSKAETNLRQLANILQKSGIECVVSPDAEADIWAKYNFNCAFSVVTALYGINAGELRADSEKVQMVRTLAEETAKVAKALGISQPEDIVERSMKIMWVMKDEGTSSLKRDIQAGVTSEVEMFGGEICRLAAACGVKVPVSCKAYEALKRKIQG</sequence>
<keyword evidence="4" id="KW-0566">Pantothenate biosynthesis</keyword>
<dbReference type="InterPro" id="IPR003710">
    <property type="entry name" value="ApbA"/>
</dbReference>
<dbReference type="InterPro" id="IPR013332">
    <property type="entry name" value="KPR_N"/>
</dbReference>
<dbReference type="SUPFAM" id="SSF48179">
    <property type="entry name" value="6-phosphogluconate dehydrogenase C-terminal domain-like"/>
    <property type="match status" value="1"/>
</dbReference>
<dbReference type="InterPro" id="IPR008927">
    <property type="entry name" value="6-PGluconate_DH-like_C_sf"/>
</dbReference>
<name>A0A1I4HN24_9FIRM</name>
<evidence type="ECO:0000256" key="3">
    <source>
        <dbReference type="ARBA" id="ARBA00023002"/>
    </source>
</evidence>
<dbReference type="EC" id="1.1.1.169" evidence="4"/>
<dbReference type="Pfam" id="PF02558">
    <property type="entry name" value="ApbA"/>
    <property type="match status" value="1"/>
</dbReference>
<dbReference type="PANTHER" id="PTHR21708">
    <property type="entry name" value="PROBABLE 2-DEHYDROPANTOATE 2-REDUCTASE"/>
    <property type="match status" value="1"/>
</dbReference>
<dbReference type="Gene3D" id="3.40.50.720">
    <property type="entry name" value="NAD(P)-binding Rossmann-like Domain"/>
    <property type="match status" value="1"/>
</dbReference>
<dbReference type="GO" id="GO:0015940">
    <property type="term" value="P:pantothenate biosynthetic process"/>
    <property type="evidence" value="ECO:0007669"/>
    <property type="project" value="UniProtKB-UniPathway"/>
</dbReference>
<accession>A0A1I4HN24</accession>
<proteinExistence type="inferred from homology"/>